<evidence type="ECO:0000313" key="2">
    <source>
        <dbReference type="Proteomes" id="UP000663722"/>
    </source>
</evidence>
<reference evidence="1" key="1">
    <citation type="journal article" date="2021" name="Microb. Physiol.">
        <title>Proteogenomic Insights into the Physiology of Marine, Sulfate-Reducing, Filamentous Desulfonema limicola and Desulfonema magnum.</title>
        <authorList>
            <person name="Schnaars V."/>
            <person name="Wohlbrand L."/>
            <person name="Scheve S."/>
            <person name="Hinrichs C."/>
            <person name="Reinhardt R."/>
            <person name="Rabus R."/>
        </authorList>
    </citation>
    <scope>NUCLEOTIDE SEQUENCE</scope>
    <source>
        <strain evidence="1">4be13</strain>
    </source>
</reference>
<sequence>MKHENGHQKFFNFQFHINRYNLSVTTKYENETGIFQFSIPIFMKL</sequence>
<keyword evidence="2" id="KW-1185">Reference proteome</keyword>
<evidence type="ECO:0000313" key="1">
    <source>
        <dbReference type="EMBL" id="QTA93116.1"/>
    </source>
</evidence>
<dbReference type="AlphaFoldDB" id="A0A975GTI5"/>
<gene>
    <name evidence="1" type="ORF">dnm_092130</name>
</gene>
<organism evidence="1 2">
    <name type="scientific">Desulfonema magnum</name>
    <dbReference type="NCBI Taxonomy" id="45655"/>
    <lineage>
        <taxon>Bacteria</taxon>
        <taxon>Pseudomonadati</taxon>
        <taxon>Thermodesulfobacteriota</taxon>
        <taxon>Desulfobacteria</taxon>
        <taxon>Desulfobacterales</taxon>
        <taxon>Desulfococcaceae</taxon>
        <taxon>Desulfonema</taxon>
    </lineage>
</organism>
<proteinExistence type="predicted"/>
<dbReference type="KEGG" id="dmm:dnm_092130"/>
<dbReference type="Proteomes" id="UP000663722">
    <property type="component" value="Chromosome"/>
</dbReference>
<protein>
    <submittedName>
        <fullName evidence="1">Uncharacterized protein</fullName>
    </submittedName>
</protein>
<name>A0A975GTI5_9BACT</name>
<accession>A0A975GTI5</accession>
<dbReference type="EMBL" id="CP061800">
    <property type="protein sequence ID" value="QTA93116.1"/>
    <property type="molecule type" value="Genomic_DNA"/>
</dbReference>